<sequence length="83" mass="9867">MPPHPDYQPPRLRIPPKEFRTAAVVRVALGQVIFQSTWVAMLLSYLASKESRVPMREAKQVYLDRKLKRLFLWTRILHRTLRP</sequence>
<dbReference type="AlphaFoldDB" id="A0AAF0YFQ4"/>
<accession>A0AAF0YFQ4</accession>
<dbReference type="EMBL" id="CP086718">
    <property type="protein sequence ID" value="WOO84036.1"/>
    <property type="molecule type" value="Genomic_DNA"/>
</dbReference>
<dbReference type="Proteomes" id="UP000827549">
    <property type="component" value="Chromosome 5"/>
</dbReference>
<keyword evidence="3" id="KW-1185">Reference proteome</keyword>
<protein>
    <submittedName>
        <fullName evidence="2">Uncharacterized protein</fullName>
    </submittedName>
</protein>
<feature type="transmembrane region" description="Helical" evidence="1">
    <location>
        <begin position="23"/>
        <end position="46"/>
    </location>
</feature>
<reference evidence="2" key="1">
    <citation type="submission" date="2023-10" db="EMBL/GenBank/DDBJ databases">
        <authorList>
            <person name="Noh H."/>
        </authorList>
    </citation>
    <scope>NUCLEOTIDE SEQUENCE</scope>
    <source>
        <strain evidence="2">DUCC4014</strain>
    </source>
</reference>
<evidence type="ECO:0000313" key="3">
    <source>
        <dbReference type="Proteomes" id="UP000827549"/>
    </source>
</evidence>
<evidence type="ECO:0000313" key="2">
    <source>
        <dbReference type="EMBL" id="WOO84036.1"/>
    </source>
</evidence>
<keyword evidence="1" id="KW-0812">Transmembrane</keyword>
<dbReference type="GeneID" id="87810730"/>
<organism evidence="2 3">
    <name type="scientific">Vanrija pseudolonga</name>
    <dbReference type="NCBI Taxonomy" id="143232"/>
    <lineage>
        <taxon>Eukaryota</taxon>
        <taxon>Fungi</taxon>
        <taxon>Dikarya</taxon>
        <taxon>Basidiomycota</taxon>
        <taxon>Agaricomycotina</taxon>
        <taxon>Tremellomycetes</taxon>
        <taxon>Trichosporonales</taxon>
        <taxon>Trichosporonaceae</taxon>
        <taxon>Vanrija</taxon>
    </lineage>
</organism>
<gene>
    <name evidence="2" type="ORF">LOC62_05G007558</name>
</gene>
<evidence type="ECO:0000256" key="1">
    <source>
        <dbReference type="SAM" id="Phobius"/>
    </source>
</evidence>
<keyword evidence="1" id="KW-1133">Transmembrane helix</keyword>
<name>A0AAF0YFQ4_9TREE</name>
<dbReference type="RefSeq" id="XP_062630062.1">
    <property type="nucleotide sequence ID" value="XM_062774078.1"/>
</dbReference>
<proteinExistence type="predicted"/>
<keyword evidence="1" id="KW-0472">Membrane</keyword>